<evidence type="ECO:0000256" key="3">
    <source>
        <dbReference type="ARBA" id="ARBA00022670"/>
    </source>
</evidence>
<dbReference type="InterPro" id="IPR002470">
    <property type="entry name" value="Peptidase_S9A"/>
</dbReference>
<evidence type="ECO:0000256" key="6">
    <source>
        <dbReference type="RuleBase" id="RU368024"/>
    </source>
</evidence>
<dbReference type="PANTHER" id="PTHR42881:SF2">
    <property type="entry name" value="PROLYL ENDOPEPTIDASE"/>
    <property type="match status" value="1"/>
</dbReference>
<dbReference type="PANTHER" id="PTHR42881">
    <property type="entry name" value="PROLYL ENDOPEPTIDASE"/>
    <property type="match status" value="1"/>
</dbReference>
<dbReference type="Gene3D" id="3.40.50.1820">
    <property type="entry name" value="alpha/beta hydrolase"/>
    <property type="match status" value="1"/>
</dbReference>
<dbReference type="Proteomes" id="UP000091956">
    <property type="component" value="Unassembled WGS sequence"/>
</dbReference>
<dbReference type="SUPFAM" id="SSF50993">
    <property type="entry name" value="Peptidase/esterase 'gauge' domain"/>
    <property type="match status" value="1"/>
</dbReference>
<dbReference type="PRINTS" id="PR00862">
    <property type="entry name" value="PROLIGOPTASE"/>
</dbReference>
<reference evidence="10" key="2">
    <citation type="journal article" date="2018" name="Nat. Commun.">
        <title>Extreme sensitivity to ultraviolet light in the fungal pathogen causing white-nose syndrome of bats.</title>
        <authorList>
            <person name="Palmer J.M."/>
            <person name="Drees K.P."/>
            <person name="Foster J.T."/>
            <person name="Lindner D.L."/>
        </authorList>
    </citation>
    <scope>NUCLEOTIDE SEQUENCE [LARGE SCALE GENOMIC DNA]</scope>
    <source>
        <strain evidence="10">UAMH 10579</strain>
    </source>
</reference>
<gene>
    <name evidence="9" type="ORF">VE01_10648</name>
</gene>
<organism evidence="9 10">
    <name type="scientific">Pseudogymnoascus verrucosus</name>
    <dbReference type="NCBI Taxonomy" id="342668"/>
    <lineage>
        <taxon>Eukaryota</taxon>
        <taxon>Fungi</taxon>
        <taxon>Dikarya</taxon>
        <taxon>Ascomycota</taxon>
        <taxon>Pezizomycotina</taxon>
        <taxon>Leotiomycetes</taxon>
        <taxon>Thelebolales</taxon>
        <taxon>Thelebolaceae</taxon>
        <taxon>Pseudogymnoascus</taxon>
    </lineage>
</organism>
<dbReference type="STRING" id="342668.A0A1B8G6A1"/>
<evidence type="ECO:0000313" key="9">
    <source>
        <dbReference type="EMBL" id="OBT91358.1"/>
    </source>
</evidence>
<dbReference type="OrthoDB" id="1932925at2759"/>
<feature type="domain" description="Peptidase S9A N-terminal" evidence="8">
    <location>
        <begin position="24"/>
        <end position="430"/>
    </location>
</feature>
<dbReference type="EC" id="3.4.21.-" evidence="6"/>
<sequence>MFEYLPARRSQTVESFSSTTADSDSISQVRVPNPYDWLEDISSDETREFVAAQNAALDRYLSTDTSGSSAKNSFMTLLQSLVQGEVVNQAPQSAGKYYLLRVSGCGRAFPVTVKIWKQDLQTFLQFPGSTNNSFSPHKPPQVFHDESDEGGTLLSSGVSKGGKYWAYSTSVKGSDWGVIRVKEIETGRVFPDEICDTKFNNITKPISWWGDLGFFYQFWQSCAEHNARPQLRYHALGTSQADDRVIHEDNAHPGYCFWLQVSDDERFAFLSIYSAGQTCQIRAARISNLGDQPKLDFNTEVCDNFDYKWEYIGRISREGQQLYVFYTDRNNGEIVGLSLGSISPSHVLLVEGIDAQTLKLAQAIGDDRILLIRSVDVRDRLQLLSIADGKVTAMDSPIDTVFHVGYDSASQDIFIIESSFSRPLSLWHIDGKGLGISRAHSVVTRPVKLYPELNSDASGVSNKQVFYSSADGTKIPMFLVSDDLHPISADTPVLLYVYGGFGISVIPHFRPDFLVFIKAFRGIVAFANIRGGGEYGRSWYLAACKERRQRVLDDIHGALKYLTDTLGVKRKPVLMGESMGALNSMSAVVQHPDLVSAAILNAGPFDVLHRGKSGLGMRGLEDIGDEKVPNEFAAIFKWSPLENARVGHQYPPALFTAGDQDDLVRYSNSCKMVATLQHVQRKLEGNSAIYLRICENLGHGGAISTVKAASISVERWLWLKTTLGLKIYDE</sequence>
<dbReference type="Pfam" id="PF00326">
    <property type="entry name" value="Peptidase_S9"/>
    <property type="match status" value="1"/>
</dbReference>
<keyword evidence="3 6" id="KW-0645">Protease</keyword>
<evidence type="ECO:0000256" key="5">
    <source>
        <dbReference type="ARBA" id="ARBA00022825"/>
    </source>
</evidence>
<dbReference type="EMBL" id="KV460298">
    <property type="protein sequence ID" value="OBT91358.1"/>
    <property type="molecule type" value="Genomic_DNA"/>
</dbReference>
<accession>A0A1B8G6A1</accession>
<evidence type="ECO:0000259" key="7">
    <source>
        <dbReference type="Pfam" id="PF00326"/>
    </source>
</evidence>
<proteinExistence type="inferred from homology"/>
<dbReference type="GeneID" id="28844034"/>
<keyword evidence="4 6" id="KW-0378">Hydrolase</keyword>
<dbReference type="Pfam" id="PF02897">
    <property type="entry name" value="Peptidase_S9_N"/>
    <property type="match status" value="1"/>
</dbReference>
<evidence type="ECO:0000313" key="10">
    <source>
        <dbReference type="Proteomes" id="UP000091956"/>
    </source>
</evidence>
<protein>
    <recommendedName>
        <fullName evidence="6">Prolyl endopeptidase</fullName>
        <ecNumber evidence="6">3.4.21.-</ecNumber>
    </recommendedName>
</protein>
<comment type="catalytic activity">
    <reaction evidence="1">
        <text>Hydrolysis of Pro-|-Xaa &gt;&gt; Ala-|-Xaa in oligopeptides.</text>
        <dbReference type="EC" id="3.4.21.26"/>
    </reaction>
</comment>
<evidence type="ECO:0000256" key="1">
    <source>
        <dbReference type="ARBA" id="ARBA00001070"/>
    </source>
</evidence>
<dbReference type="SUPFAM" id="SSF53474">
    <property type="entry name" value="alpha/beta-Hydrolases"/>
    <property type="match status" value="1"/>
</dbReference>
<evidence type="ECO:0000256" key="4">
    <source>
        <dbReference type="ARBA" id="ARBA00022801"/>
    </source>
</evidence>
<keyword evidence="10" id="KW-1185">Reference proteome</keyword>
<dbReference type="InterPro" id="IPR051167">
    <property type="entry name" value="Prolyl_oligopep/macrocyclase"/>
</dbReference>
<dbReference type="AlphaFoldDB" id="A0A1B8G6A1"/>
<reference evidence="9 10" key="1">
    <citation type="submission" date="2016-03" db="EMBL/GenBank/DDBJ databases">
        <title>Comparative genomics of Pseudogymnoascus destructans, the fungus causing white-nose syndrome of bats.</title>
        <authorList>
            <person name="Palmer J.M."/>
            <person name="Drees K.P."/>
            <person name="Foster J.T."/>
            <person name="Lindner D.L."/>
        </authorList>
    </citation>
    <scope>NUCLEOTIDE SEQUENCE [LARGE SCALE GENOMIC DNA]</scope>
    <source>
        <strain evidence="9 10">UAMH 10579</strain>
    </source>
</reference>
<evidence type="ECO:0000256" key="2">
    <source>
        <dbReference type="ARBA" id="ARBA00005228"/>
    </source>
</evidence>
<keyword evidence="5 6" id="KW-0720">Serine protease</keyword>
<dbReference type="InterPro" id="IPR029058">
    <property type="entry name" value="AB_hydrolase_fold"/>
</dbReference>
<dbReference type="RefSeq" id="XP_018125091.1">
    <property type="nucleotide sequence ID" value="XM_018280041.2"/>
</dbReference>
<dbReference type="GO" id="GO:0005829">
    <property type="term" value="C:cytosol"/>
    <property type="evidence" value="ECO:0007669"/>
    <property type="project" value="TreeGrafter"/>
</dbReference>
<feature type="domain" description="Peptidase S9 prolyl oligopeptidase catalytic" evidence="7">
    <location>
        <begin position="522"/>
        <end position="724"/>
    </location>
</feature>
<name>A0A1B8G6A1_9PEZI</name>
<dbReference type="GO" id="GO:0070012">
    <property type="term" value="F:oligopeptidase activity"/>
    <property type="evidence" value="ECO:0007669"/>
    <property type="project" value="TreeGrafter"/>
</dbReference>
<dbReference type="GO" id="GO:0004252">
    <property type="term" value="F:serine-type endopeptidase activity"/>
    <property type="evidence" value="ECO:0007669"/>
    <property type="project" value="UniProtKB-UniRule"/>
</dbReference>
<comment type="similarity">
    <text evidence="2 6">Belongs to the peptidase S9A family.</text>
</comment>
<dbReference type="Gene3D" id="2.130.10.120">
    <property type="entry name" value="Prolyl oligopeptidase, N-terminal domain"/>
    <property type="match status" value="1"/>
</dbReference>
<evidence type="ECO:0000259" key="8">
    <source>
        <dbReference type="Pfam" id="PF02897"/>
    </source>
</evidence>
<dbReference type="InterPro" id="IPR023302">
    <property type="entry name" value="Pept_S9A_N"/>
</dbReference>
<dbReference type="GO" id="GO:0006508">
    <property type="term" value="P:proteolysis"/>
    <property type="evidence" value="ECO:0007669"/>
    <property type="project" value="UniProtKB-KW"/>
</dbReference>
<dbReference type="InterPro" id="IPR001375">
    <property type="entry name" value="Peptidase_S9_cat"/>
</dbReference>